<evidence type="ECO:0000256" key="6">
    <source>
        <dbReference type="ARBA" id="ARBA00023136"/>
    </source>
</evidence>
<protein>
    <submittedName>
        <fullName evidence="8">Uncharacterized protein</fullName>
    </submittedName>
</protein>
<dbReference type="PANTHER" id="PTHR31326:SF1">
    <property type="entry name" value="PROTEIN CLT2, CHLOROPLASTIC"/>
    <property type="match status" value="1"/>
</dbReference>
<comment type="caution">
    <text evidence="8">The sequence shown here is derived from an EMBL/GenBank/DDBJ whole genome shotgun (WGS) entry which is preliminary data.</text>
</comment>
<comment type="subcellular location">
    <subcellularLocation>
        <location evidence="1">Membrane</location>
        <topology evidence="1">Multi-pass membrane protein</topology>
    </subcellularLocation>
</comment>
<name>A0A8J6BUU2_ZIZPA</name>
<dbReference type="InterPro" id="IPR013936">
    <property type="entry name" value="CRT-like"/>
</dbReference>
<accession>A0A8J6BUU2</accession>
<evidence type="ECO:0000256" key="2">
    <source>
        <dbReference type="ARBA" id="ARBA00006690"/>
    </source>
</evidence>
<keyword evidence="4 7" id="KW-0812">Transmembrane</keyword>
<evidence type="ECO:0000256" key="1">
    <source>
        <dbReference type="ARBA" id="ARBA00004141"/>
    </source>
</evidence>
<feature type="transmembrane region" description="Helical" evidence="7">
    <location>
        <begin position="49"/>
        <end position="70"/>
    </location>
</feature>
<feature type="transmembrane region" description="Helical" evidence="7">
    <location>
        <begin position="12"/>
        <end position="28"/>
    </location>
</feature>
<evidence type="ECO:0000313" key="8">
    <source>
        <dbReference type="EMBL" id="KAG8096089.1"/>
    </source>
</evidence>
<dbReference type="EMBL" id="JAAALK010000079">
    <property type="protein sequence ID" value="KAG8096089.1"/>
    <property type="molecule type" value="Genomic_DNA"/>
</dbReference>
<evidence type="ECO:0000256" key="4">
    <source>
        <dbReference type="ARBA" id="ARBA00022692"/>
    </source>
</evidence>
<reference evidence="8" key="1">
    <citation type="journal article" date="2021" name="bioRxiv">
        <title>Whole Genome Assembly and Annotation of Northern Wild Rice, Zizania palustris L., Supports a Whole Genome Duplication in the Zizania Genus.</title>
        <authorList>
            <person name="Haas M."/>
            <person name="Kono T."/>
            <person name="Macchietto M."/>
            <person name="Millas R."/>
            <person name="McGilp L."/>
            <person name="Shao M."/>
            <person name="Duquette J."/>
            <person name="Hirsch C.N."/>
            <person name="Kimball J."/>
        </authorList>
    </citation>
    <scope>NUCLEOTIDE SEQUENCE</scope>
    <source>
        <tissue evidence="8">Fresh leaf tissue</tissue>
    </source>
</reference>
<organism evidence="8 9">
    <name type="scientific">Zizania palustris</name>
    <name type="common">Northern wild rice</name>
    <dbReference type="NCBI Taxonomy" id="103762"/>
    <lineage>
        <taxon>Eukaryota</taxon>
        <taxon>Viridiplantae</taxon>
        <taxon>Streptophyta</taxon>
        <taxon>Embryophyta</taxon>
        <taxon>Tracheophyta</taxon>
        <taxon>Spermatophyta</taxon>
        <taxon>Magnoliopsida</taxon>
        <taxon>Liliopsida</taxon>
        <taxon>Poales</taxon>
        <taxon>Poaceae</taxon>
        <taxon>BOP clade</taxon>
        <taxon>Oryzoideae</taxon>
        <taxon>Oryzeae</taxon>
        <taxon>Zizaniinae</taxon>
        <taxon>Zizania</taxon>
    </lineage>
</organism>
<evidence type="ECO:0000256" key="3">
    <source>
        <dbReference type="ARBA" id="ARBA00022448"/>
    </source>
</evidence>
<evidence type="ECO:0000256" key="7">
    <source>
        <dbReference type="SAM" id="Phobius"/>
    </source>
</evidence>
<keyword evidence="5 7" id="KW-1133">Transmembrane helix</keyword>
<evidence type="ECO:0000313" key="9">
    <source>
        <dbReference type="Proteomes" id="UP000729402"/>
    </source>
</evidence>
<proteinExistence type="inferred from homology"/>
<keyword evidence="9" id="KW-1185">Reference proteome</keyword>
<gene>
    <name evidence="8" type="ORF">GUJ93_ZPchr0013g35231</name>
</gene>
<comment type="similarity">
    <text evidence="2">Belongs to the CRT-like transporter family.</text>
</comment>
<reference evidence="8" key="2">
    <citation type="submission" date="2021-02" db="EMBL/GenBank/DDBJ databases">
        <authorList>
            <person name="Kimball J.A."/>
            <person name="Haas M.W."/>
            <person name="Macchietto M."/>
            <person name="Kono T."/>
            <person name="Duquette J."/>
            <person name="Shao M."/>
        </authorList>
    </citation>
    <scope>NUCLEOTIDE SEQUENCE</scope>
    <source>
        <tissue evidence="8">Fresh leaf tissue</tissue>
    </source>
</reference>
<dbReference type="AlphaFoldDB" id="A0A8J6BUU2"/>
<keyword evidence="6 7" id="KW-0472">Membrane</keyword>
<dbReference type="PANTHER" id="PTHR31326">
    <property type="entry name" value="PROTEIN CLT2, CHLOROPLASTIC"/>
    <property type="match status" value="1"/>
</dbReference>
<dbReference type="GO" id="GO:0016020">
    <property type="term" value="C:membrane"/>
    <property type="evidence" value="ECO:0007669"/>
    <property type="project" value="UniProtKB-SubCell"/>
</dbReference>
<evidence type="ECO:0000256" key="5">
    <source>
        <dbReference type="ARBA" id="ARBA00022989"/>
    </source>
</evidence>
<dbReference type="Proteomes" id="UP000729402">
    <property type="component" value="Unassembled WGS sequence"/>
</dbReference>
<keyword evidence="3" id="KW-0813">Transport</keyword>
<sequence>MVRLGSEGVSAAAAITVVLPAVMNWVLYKTAYHAGIVTKETLAQPKSRFMLIGLLEALGVASGMAAAAMLSGPSIPELPQGKRPDKFVVNSFGSGFKVNQKKCQLYKLKKAIREFLHHLLLIEIERSLLTSYNGNKLRWLYCTERNFKHNHRRNIAVA</sequence>